<gene>
    <name evidence="8" type="primary">MHB1_4</name>
    <name evidence="7" type="synonym">MHB1_5</name>
    <name evidence="8" type="ORF">CK203_040102</name>
    <name evidence="7" type="ORF">CK203_084295</name>
</gene>
<evidence type="ECO:0000256" key="4">
    <source>
        <dbReference type="ARBA" id="ARBA00023002"/>
    </source>
</evidence>
<name>A0A438IE72_VITVI</name>
<evidence type="ECO:0000256" key="1">
    <source>
        <dbReference type="ARBA" id="ARBA00001970"/>
    </source>
</evidence>
<evidence type="ECO:0000313" key="8">
    <source>
        <dbReference type="EMBL" id="RVW95042.1"/>
    </source>
</evidence>
<dbReference type="GO" id="GO:0016491">
    <property type="term" value="F:oxidoreductase activity"/>
    <property type="evidence" value="ECO:0007669"/>
    <property type="project" value="UniProtKB-KW"/>
</dbReference>
<reference evidence="8 9" key="1">
    <citation type="journal article" date="2018" name="PLoS Genet.">
        <title>Population sequencing reveals clonal diversity and ancestral inbreeding in the grapevine cultivar Chardonnay.</title>
        <authorList>
            <person name="Roach M.J."/>
            <person name="Johnson D.L."/>
            <person name="Bohlmann J."/>
            <person name="van Vuuren H.J."/>
            <person name="Jones S.J."/>
            <person name="Pretorius I.S."/>
            <person name="Schmidt S.A."/>
            <person name="Borneman A.R."/>
        </authorList>
    </citation>
    <scope>NUCLEOTIDE SEQUENCE [LARGE SCALE GENOMIC DNA]</scope>
    <source>
        <strain evidence="9">cv. Chardonnay</strain>
        <strain evidence="8">I10V1</strain>
        <tissue evidence="8">Leaf</tissue>
    </source>
</reference>
<evidence type="ECO:0000256" key="5">
    <source>
        <dbReference type="ARBA" id="ARBA00023004"/>
    </source>
</evidence>
<dbReference type="GO" id="GO:0046872">
    <property type="term" value="F:metal ion binding"/>
    <property type="evidence" value="ECO:0007669"/>
    <property type="project" value="UniProtKB-KW"/>
</dbReference>
<dbReference type="Proteomes" id="UP000288805">
    <property type="component" value="Unassembled WGS sequence"/>
</dbReference>
<dbReference type="GO" id="GO:0020037">
    <property type="term" value="F:heme binding"/>
    <property type="evidence" value="ECO:0007669"/>
    <property type="project" value="InterPro"/>
</dbReference>
<dbReference type="GO" id="GO:0019825">
    <property type="term" value="F:oxygen binding"/>
    <property type="evidence" value="ECO:0007669"/>
    <property type="project" value="InterPro"/>
</dbReference>
<protein>
    <submittedName>
        <fullName evidence="8">Non-symbiotic hemoglobin 1</fullName>
    </submittedName>
</protein>
<keyword evidence="3" id="KW-0479">Metal-binding</keyword>
<dbReference type="EMBL" id="QGNW01002718">
    <property type="protein sequence ID" value="RVW12216.1"/>
    <property type="molecule type" value="Genomic_DNA"/>
</dbReference>
<sequence length="79" mass="9133">MEFNEEECWRVGSKILLETCESTIQHRKANKVTMRDSTSKKLGVVHYKSGVLDDHYEVTKFALLETIKEAVPEMWSLTS</sequence>
<dbReference type="Gene3D" id="1.10.490.10">
    <property type="entry name" value="Globins"/>
    <property type="match status" value="1"/>
</dbReference>
<dbReference type="InterPro" id="IPR012292">
    <property type="entry name" value="Globin/Proto"/>
</dbReference>
<dbReference type="EMBL" id="QGNW01000117">
    <property type="protein sequence ID" value="RVW95042.1"/>
    <property type="molecule type" value="Genomic_DNA"/>
</dbReference>
<proteinExistence type="predicted"/>
<dbReference type="InterPro" id="IPR009050">
    <property type="entry name" value="Globin-like_sf"/>
</dbReference>
<organism evidence="8 9">
    <name type="scientific">Vitis vinifera</name>
    <name type="common">Grape</name>
    <dbReference type="NCBI Taxonomy" id="29760"/>
    <lineage>
        <taxon>Eukaryota</taxon>
        <taxon>Viridiplantae</taxon>
        <taxon>Streptophyta</taxon>
        <taxon>Embryophyta</taxon>
        <taxon>Tracheophyta</taxon>
        <taxon>Spermatophyta</taxon>
        <taxon>Magnoliopsida</taxon>
        <taxon>eudicotyledons</taxon>
        <taxon>Gunneridae</taxon>
        <taxon>Pentapetalae</taxon>
        <taxon>rosids</taxon>
        <taxon>Vitales</taxon>
        <taxon>Vitaceae</taxon>
        <taxon>Viteae</taxon>
        <taxon>Vitis</taxon>
    </lineage>
</organism>
<accession>A0A438IE72</accession>
<dbReference type="AlphaFoldDB" id="A0A438IE72"/>
<comment type="catalytic activity">
    <reaction evidence="6">
        <text>Fe(III)-heme b-[protein] + nitric oxide + H2O = Fe(II)-heme b-[protein] + nitrite + 2 H(+)</text>
        <dbReference type="Rhea" id="RHEA:77711"/>
        <dbReference type="Rhea" id="RHEA-COMP:18975"/>
        <dbReference type="Rhea" id="RHEA-COMP:18976"/>
        <dbReference type="ChEBI" id="CHEBI:15377"/>
        <dbReference type="ChEBI" id="CHEBI:15378"/>
        <dbReference type="ChEBI" id="CHEBI:16301"/>
        <dbReference type="ChEBI" id="CHEBI:16480"/>
        <dbReference type="ChEBI" id="CHEBI:55376"/>
        <dbReference type="ChEBI" id="CHEBI:60344"/>
    </reaction>
    <physiologicalReaction direction="right-to-left" evidence="6">
        <dbReference type="Rhea" id="RHEA:77713"/>
    </physiologicalReaction>
</comment>
<keyword evidence="5" id="KW-0408">Iron</keyword>
<keyword evidence="4" id="KW-0560">Oxidoreductase</keyword>
<comment type="cofactor">
    <cofactor evidence="1">
        <name>heme b</name>
        <dbReference type="ChEBI" id="CHEBI:60344"/>
    </cofactor>
</comment>
<keyword evidence="2" id="KW-0349">Heme</keyword>
<evidence type="ECO:0000256" key="2">
    <source>
        <dbReference type="ARBA" id="ARBA00022617"/>
    </source>
</evidence>
<dbReference type="SUPFAM" id="SSF46458">
    <property type="entry name" value="Globin-like"/>
    <property type="match status" value="1"/>
</dbReference>
<evidence type="ECO:0000256" key="3">
    <source>
        <dbReference type="ARBA" id="ARBA00022723"/>
    </source>
</evidence>
<comment type="caution">
    <text evidence="8">The sequence shown here is derived from an EMBL/GenBank/DDBJ whole genome shotgun (WGS) entry which is preliminary data.</text>
</comment>
<evidence type="ECO:0000256" key="6">
    <source>
        <dbReference type="ARBA" id="ARBA00048118"/>
    </source>
</evidence>
<evidence type="ECO:0000313" key="7">
    <source>
        <dbReference type="EMBL" id="RVW12216.1"/>
    </source>
</evidence>
<dbReference type="PANTHER" id="PTHR22924">
    <property type="entry name" value="LEGHEMOGLOBIN-RELATED"/>
    <property type="match status" value="1"/>
</dbReference>
<dbReference type="InterPro" id="IPR001032">
    <property type="entry name" value="Leghaemoglobin-like"/>
</dbReference>
<dbReference type="PANTHER" id="PTHR22924:SF39">
    <property type="entry name" value="NON-SYMBIOTIC HEMOGLOBIN 1"/>
    <property type="match status" value="1"/>
</dbReference>
<evidence type="ECO:0000313" key="9">
    <source>
        <dbReference type="Proteomes" id="UP000288805"/>
    </source>
</evidence>